<dbReference type="PANTHER" id="PTHR43712">
    <property type="entry name" value="PUTATIVE (AFU_ORTHOLOGUE AFUA_4G14580)-RELATED"/>
    <property type="match status" value="1"/>
</dbReference>
<dbReference type="Proteomes" id="UP001172684">
    <property type="component" value="Unassembled WGS sequence"/>
</dbReference>
<gene>
    <name evidence="1" type="ORF">H2201_006471</name>
</gene>
<dbReference type="InterPro" id="IPR029063">
    <property type="entry name" value="SAM-dependent_MTases_sf"/>
</dbReference>
<keyword evidence="2" id="KW-1185">Reference proteome</keyword>
<evidence type="ECO:0000313" key="2">
    <source>
        <dbReference type="Proteomes" id="UP001172684"/>
    </source>
</evidence>
<protein>
    <recommendedName>
        <fullName evidence="3">O-methyltransferase domain-containing protein</fullName>
    </recommendedName>
</protein>
<dbReference type="EMBL" id="JAPDRL010000056">
    <property type="protein sequence ID" value="KAJ9661615.1"/>
    <property type="molecule type" value="Genomic_DNA"/>
</dbReference>
<proteinExistence type="predicted"/>
<organism evidence="1 2">
    <name type="scientific">Coniosporium apollinis</name>
    <dbReference type="NCBI Taxonomy" id="61459"/>
    <lineage>
        <taxon>Eukaryota</taxon>
        <taxon>Fungi</taxon>
        <taxon>Dikarya</taxon>
        <taxon>Ascomycota</taxon>
        <taxon>Pezizomycotina</taxon>
        <taxon>Dothideomycetes</taxon>
        <taxon>Dothideomycetes incertae sedis</taxon>
        <taxon>Coniosporium</taxon>
    </lineage>
</organism>
<name>A0ABQ9NLY1_9PEZI</name>
<accession>A0ABQ9NLY1</accession>
<comment type="caution">
    <text evidence="1">The sequence shown here is derived from an EMBL/GenBank/DDBJ whole genome shotgun (WGS) entry which is preliminary data.</text>
</comment>
<dbReference type="SUPFAM" id="SSF53335">
    <property type="entry name" value="S-adenosyl-L-methionine-dependent methyltransferases"/>
    <property type="match status" value="1"/>
</dbReference>
<dbReference type="Gene3D" id="3.40.50.150">
    <property type="entry name" value="Vaccinia Virus protein VP39"/>
    <property type="match status" value="1"/>
</dbReference>
<reference evidence="1" key="1">
    <citation type="submission" date="2022-10" db="EMBL/GenBank/DDBJ databases">
        <title>Culturing micro-colonial fungi from biological soil crusts in the Mojave desert and describing Neophaeococcomyces mojavensis, and introducing the new genera and species Taxawa tesnikishii.</title>
        <authorList>
            <person name="Kurbessoian T."/>
            <person name="Stajich J.E."/>
        </authorList>
    </citation>
    <scope>NUCLEOTIDE SEQUENCE</scope>
    <source>
        <strain evidence="1">TK_1</strain>
    </source>
</reference>
<sequence>MGGYRLGQPSWIDPDFYPVQDLLVKGGNLGHDLEEFRRKHPATPGRLVLQDLRVVIGQIKELDEKIEPMAHDFFTEQPIKGTFPWHHARAYYMHLVLHDWPQRILPQLTVAMKPSYSKLLISENVIPDTEAEWQSLLEQAASEY</sequence>
<evidence type="ECO:0000313" key="1">
    <source>
        <dbReference type="EMBL" id="KAJ9661615.1"/>
    </source>
</evidence>
<dbReference type="PROSITE" id="PS51683">
    <property type="entry name" value="SAM_OMT_II"/>
    <property type="match status" value="1"/>
</dbReference>
<evidence type="ECO:0008006" key="3">
    <source>
        <dbReference type="Google" id="ProtNLM"/>
    </source>
</evidence>
<dbReference type="PANTHER" id="PTHR43712:SF17">
    <property type="entry name" value="O-METHYLTRANSFERASE"/>
    <property type="match status" value="1"/>
</dbReference>
<dbReference type="InterPro" id="IPR016461">
    <property type="entry name" value="COMT-like"/>
</dbReference>